<organism evidence="2 3">
    <name type="scientific">Bacillus paramycoides</name>
    <dbReference type="NCBI Taxonomy" id="2026194"/>
    <lineage>
        <taxon>Bacteria</taxon>
        <taxon>Bacillati</taxon>
        <taxon>Bacillota</taxon>
        <taxon>Bacilli</taxon>
        <taxon>Bacillales</taxon>
        <taxon>Bacillaceae</taxon>
        <taxon>Bacillus</taxon>
        <taxon>Bacillus cereus group</taxon>
    </lineage>
</organism>
<dbReference type="Proteomes" id="UP001309448">
    <property type="component" value="Unassembled WGS sequence"/>
</dbReference>
<name>A0ABU6MZ01_9BACI</name>
<reference evidence="2 3" key="1">
    <citation type="submission" date="2023-03" db="EMBL/GenBank/DDBJ databases">
        <title>Bacillus Genome Sequencing.</title>
        <authorList>
            <person name="Dunlap C."/>
        </authorList>
    </citation>
    <scope>NUCLEOTIDE SEQUENCE [LARGE SCALE GENOMIC DNA]</scope>
    <source>
        <strain evidence="2 3">B-615</strain>
    </source>
</reference>
<gene>
    <name evidence="2" type="ORF">P4U88_19640</name>
</gene>
<proteinExistence type="predicted"/>
<keyword evidence="3" id="KW-1185">Reference proteome</keyword>
<protein>
    <submittedName>
        <fullName evidence="2">Uncharacterized protein</fullName>
    </submittedName>
</protein>
<dbReference type="RefSeq" id="WP_327921009.1">
    <property type="nucleotide sequence ID" value="NZ_JARMDB010000013.1"/>
</dbReference>
<evidence type="ECO:0000256" key="1">
    <source>
        <dbReference type="SAM" id="MobiDB-lite"/>
    </source>
</evidence>
<evidence type="ECO:0000313" key="2">
    <source>
        <dbReference type="EMBL" id="MED1568093.1"/>
    </source>
</evidence>
<sequence>MQTFSEVKNGTKGTVKGGSGSNISDNISKEIKKLDKEIKRLKKEENDKEVKRLTRERNKLANKLDTKDIISDCYDLGVPKEHERKSIIQNIFLMIKVILGKK</sequence>
<feature type="region of interest" description="Disordered" evidence="1">
    <location>
        <begin position="1"/>
        <end position="26"/>
    </location>
</feature>
<evidence type="ECO:0000313" key="3">
    <source>
        <dbReference type="Proteomes" id="UP001309448"/>
    </source>
</evidence>
<comment type="caution">
    <text evidence="2">The sequence shown here is derived from an EMBL/GenBank/DDBJ whole genome shotgun (WGS) entry which is preliminary data.</text>
</comment>
<accession>A0ABU6MZ01</accession>
<dbReference type="EMBL" id="JARMDB010000013">
    <property type="protein sequence ID" value="MED1568093.1"/>
    <property type="molecule type" value="Genomic_DNA"/>
</dbReference>